<reference evidence="8 9" key="1">
    <citation type="submission" date="2017-03" db="EMBL/GenBank/DDBJ databases">
        <title>Genome of the blue death feigning beetle - Asbolus verrucosus.</title>
        <authorList>
            <person name="Rider S.D."/>
        </authorList>
    </citation>
    <scope>NUCLEOTIDE SEQUENCE [LARGE SCALE GENOMIC DNA]</scope>
    <source>
        <strain evidence="8">Butters</strain>
        <tissue evidence="8">Head and leg muscle</tissue>
    </source>
</reference>
<dbReference type="STRING" id="1661398.A0A482W298"/>
<keyword evidence="4" id="KW-0479">Metal-binding</keyword>
<keyword evidence="2 6" id="KW-0349">Heme</keyword>
<dbReference type="PROSITE" id="PS01033">
    <property type="entry name" value="GLOBIN"/>
    <property type="match status" value="2"/>
</dbReference>
<dbReference type="GO" id="GO:0005344">
    <property type="term" value="F:oxygen carrier activity"/>
    <property type="evidence" value="ECO:0007669"/>
    <property type="project" value="UniProtKB-KW"/>
</dbReference>
<keyword evidence="1 6" id="KW-0813">Transport</keyword>
<dbReference type="Pfam" id="PF00042">
    <property type="entry name" value="Globin"/>
    <property type="match status" value="2"/>
</dbReference>
<protein>
    <submittedName>
        <fullName evidence="8">Globin domain containing protein</fullName>
    </submittedName>
</protein>
<feature type="domain" description="Globin" evidence="7">
    <location>
        <begin position="148"/>
        <end position="290"/>
    </location>
</feature>
<dbReference type="Gene3D" id="1.10.490.10">
    <property type="entry name" value="Globins"/>
    <property type="match status" value="2"/>
</dbReference>
<dbReference type="GO" id="GO:0020037">
    <property type="term" value="F:heme binding"/>
    <property type="evidence" value="ECO:0007669"/>
    <property type="project" value="InterPro"/>
</dbReference>
<accession>A0A482W298</accession>
<evidence type="ECO:0000256" key="5">
    <source>
        <dbReference type="ARBA" id="ARBA00023004"/>
    </source>
</evidence>
<evidence type="ECO:0000256" key="3">
    <source>
        <dbReference type="ARBA" id="ARBA00022621"/>
    </source>
</evidence>
<dbReference type="EMBL" id="QDEB01041205">
    <property type="protein sequence ID" value="RZC38668.1"/>
    <property type="molecule type" value="Genomic_DNA"/>
</dbReference>
<dbReference type="CDD" id="cd01040">
    <property type="entry name" value="Mb-like"/>
    <property type="match status" value="2"/>
</dbReference>
<evidence type="ECO:0000259" key="7">
    <source>
        <dbReference type="PROSITE" id="PS01033"/>
    </source>
</evidence>
<evidence type="ECO:0000313" key="9">
    <source>
        <dbReference type="Proteomes" id="UP000292052"/>
    </source>
</evidence>
<comment type="similarity">
    <text evidence="6">Belongs to the globin family.</text>
</comment>
<keyword evidence="9" id="KW-1185">Reference proteome</keyword>
<comment type="caution">
    <text evidence="8">The sequence shown here is derived from an EMBL/GenBank/DDBJ whole genome shotgun (WGS) entry which is preliminary data.</text>
</comment>
<keyword evidence="5" id="KW-0408">Iron</keyword>
<dbReference type="OrthoDB" id="436496at2759"/>
<name>A0A482W298_ASBVE</name>
<dbReference type="InterPro" id="IPR000971">
    <property type="entry name" value="Globin"/>
</dbReference>
<dbReference type="InterPro" id="IPR009050">
    <property type="entry name" value="Globin-like_sf"/>
</dbReference>
<feature type="domain" description="Globin" evidence="7">
    <location>
        <begin position="18"/>
        <end position="135"/>
    </location>
</feature>
<evidence type="ECO:0000313" key="8">
    <source>
        <dbReference type="EMBL" id="RZC38668.1"/>
    </source>
</evidence>
<dbReference type="SUPFAM" id="SSF46458">
    <property type="entry name" value="Globin-like"/>
    <property type="match status" value="2"/>
</dbReference>
<dbReference type="InterPro" id="IPR012292">
    <property type="entry name" value="Globin/Proto"/>
</dbReference>
<evidence type="ECO:0000256" key="2">
    <source>
        <dbReference type="ARBA" id="ARBA00022617"/>
    </source>
</evidence>
<evidence type="ECO:0000256" key="1">
    <source>
        <dbReference type="ARBA" id="ARBA00022448"/>
    </source>
</evidence>
<keyword evidence="3 6" id="KW-0561">Oxygen transport</keyword>
<evidence type="ECO:0000256" key="4">
    <source>
        <dbReference type="ARBA" id="ARBA00022723"/>
    </source>
</evidence>
<dbReference type="InterPro" id="IPR044399">
    <property type="entry name" value="Mb-like_M"/>
</dbReference>
<dbReference type="AlphaFoldDB" id="A0A482W298"/>
<gene>
    <name evidence="8" type="ORF">BDFB_002604</name>
</gene>
<proteinExistence type="inferred from homology"/>
<dbReference type="PANTHER" id="PTHR47217">
    <property type="entry name" value="GLOBIN-LIKE PROTEIN"/>
    <property type="match status" value="1"/>
</dbReference>
<evidence type="ECO:0000256" key="6">
    <source>
        <dbReference type="RuleBase" id="RU000356"/>
    </source>
</evidence>
<dbReference type="GO" id="GO:0046872">
    <property type="term" value="F:metal ion binding"/>
    <property type="evidence" value="ECO:0007669"/>
    <property type="project" value="UniProtKB-KW"/>
</dbReference>
<dbReference type="GO" id="GO:0019825">
    <property type="term" value="F:oxygen binding"/>
    <property type="evidence" value="ECO:0007669"/>
    <property type="project" value="InterPro"/>
</dbReference>
<organism evidence="8 9">
    <name type="scientific">Asbolus verrucosus</name>
    <name type="common">Desert ironclad beetle</name>
    <dbReference type="NCBI Taxonomy" id="1661398"/>
    <lineage>
        <taxon>Eukaryota</taxon>
        <taxon>Metazoa</taxon>
        <taxon>Ecdysozoa</taxon>
        <taxon>Arthropoda</taxon>
        <taxon>Hexapoda</taxon>
        <taxon>Insecta</taxon>
        <taxon>Pterygota</taxon>
        <taxon>Neoptera</taxon>
        <taxon>Endopterygota</taxon>
        <taxon>Coleoptera</taxon>
        <taxon>Polyphaga</taxon>
        <taxon>Cucujiformia</taxon>
        <taxon>Tenebrionidae</taxon>
        <taxon>Pimeliinae</taxon>
        <taxon>Asbolus</taxon>
    </lineage>
</organism>
<sequence>MGIITSSFITNDADPVTGLTPTERNLVQNSWAPLKNDLTGTGIKLLLAFYEKYPEELQYFPFRHVPREALSGDKKFQGFCSMVIRALDSLIDSLNDSELLMNLLQNVGRGHRKYGIKPQSFWVAAMGIITSSYYYYSTRTDDPDETTGLTSRQRYLVQSSWAPMKKDLTGNGVKLLLFLFKKFPEEHQNFPFRDIPYEELHASKRFHAHCSNVMYAVDAIIDSLNDSELLVNILQKIGKNHHRNNVKPISFWHVKETMLEYFATYMSKETLDAWDKSLQVAFGVVGDVLDGK</sequence>
<dbReference type="PANTHER" id="PTHR47217:SF1">
    <property type="entry name" value="GLOBIN-LIKE PROTEIN"/>
    <property type="match status" value="1"/>
</dbReference>
<dbReference type="Proteomes" id="UP000292052">
    <property type="component" value="Unassembled WGS sequence"/>
</dbReference>